<reference evidence="3 4" key="1">
    <citation type="submission" date="2016-04" db="EMBL/GenBank/DDBJ databases">
        <authorList>
            <person name="Evans L.H."/>
            <person name="Alamgir A."/>
            <person name="Owens N."/>
            <person name="Weber N.D."/>
            <person name="Virtaneva K."/>
            <person name="Barbian K."/>
            <person name="Babar A."/>
            <person name="Rosenke K."/>
        </authorList>
    </citation>
    <scope>NUCLEOTIDE SEQUENCE [LARGE SCALE GENOMIC DNA]</scope>
    <source>
        <strain evidence="3 4">IFM 0406</strain>
    </source>
</reference>
<protein>
    <submittedName>
        <fullName evidence="3">Uncharacterized protein</fullName>
    </submittedName>
</protein>
<dbReference type="OrthoDB" id="9985427at2"/>
<dbReference type="AlphaFoldDB" id="A0A164KVA4"/>
<feature type="region of interest" description="Disordered" evidence="1">
    <location>
        <begin position="1"/>
        <end position="22"/>
    </location>
</feature>
<proteinExistence type="predicted"/>
<dbReference type="Proteomes" id="UP000076512">
    <property type="component" value="Unassembled WGS sequence"/>
</dbReference>
<keyword evidence="4" id="KW-1185">Reference proteome</keyword>
<dbReference type="RefSeq" id="WP_067577550.1">
    <property type="nucleotide sequence ID" value="NZ_JABMCZ010000003.1"/>
</dbReference>
<evidence type="ECO:0000256" key="2">
    <source>
        <dbReference type="SAM" id="Phobius"/>
    </source>
</evidence>
<sequence length="72" mass="7644">MVGDDELIPGDGLPARGGGSMPADAVIDRTAELPASKRRWRGSLGRPRLSTVLLLSGWVALFVLYLEVRPGG</sequence>
<comment type="caution">
    <text evidence="3">The sequence shown here is derived from an EMBL/GenBank/DDBJ whole genome shotgun (WGS) entry which is preliminary data.</text>
</comment>
<evidence type="ECO:0000313" key="4">
    <source>
        <dbReference type="Proteomes" id="UP000076512"/>
    </source>
</evidence>
<keyword evidence="2" id="KW-1133">Transmembrane helix</keyword>
<organism evidence="3 4">
    <name type="scientific">Nocardia terpenica</name>
    <dbReference type="NCBI Taxonomy" id="455432"/>
    <lineage>
        <taxon>Bacteria</taxon>
        <taxon>Bacillati</taxon>
        <taxon>Actinomycetota</taxon>
        <taxon>Actinomycetes</taxon>
        <taxon>Mycobacteriales</taxon>
        <taxon>Nocardiaceae</taxon>
        <taxon>Nocardia</taxon>
    </lineage>
</organism>
<evidence type="ECO:0000313" key="3">
    <source>
        <dbReference type="EMBL" id="KZM71746.1"/>
    </source>
</evidence>
<dbReference type="STRING" id="455432.AWN90_03310"/>
<keyword evidence="2" id="KW-0472">Membrane</keyword>
<keyword evidence="2" id="KW-0812">Transmembrane</keyword>
<feature type="transmembrane region" description="Helical" evidence="2">
    <location>
        <begin position="47"/>
        <end position="66"/>
    </location>
</feature>
<dbReference type="EMBL" id="LWGR01000012">
    <property type="protein sequence ID" value="KZM71746.1"/>
    <property type="molecule type" value="Genomic_DNA"/>
</dbReference>
<accession>A0A164KVA4</accession>
<name>A0A164KVA4_9NOCA</name>
<evidence type="ECO:0000256" key="1">
    <source>
        <dbReference type="SAM" id="MobiDB-lite"/>
    </source>
</evidence>
<gene>
    <name evidence="3" type="ORF">AWN90_03310</name>
</gene>